<feature type="compositionally biased region" description="Polar residues" evidence="2">
    <location>
        <begin position="1503"/>
        <end position="1517"/>
    </location>
</feature>
<evidence type="ECO:0000256" key="1">
    <source>
        <dbReference type="PROSITE-ProRule" id="PRU00723"/>
    </source>
</evidence>
<feature type="compositionally biased region" description="Low complexity" evidence="2">
    <location>
        <begin position="1036"/>
        <end position="1047"/>
    </location>
</feature>
<feature type="domain" description="C3H1-type" evidence="3">
    <location>
        <begin position="5"/>
        <end position="32"/>
    </location>
</feature>
<dbReference type="InterPro" id="IPR051412">
    <property type="entry name" value="Formin_Homology_Diaphanous_sf"/>
</dbReference>
<feature type="compositionally biased region" description="Pro residues" evidence="2">
    <location>
        <begin position="1486"/>
        <end position="1501"/>
    </location>
</feature>
<name>A0A9P0HZF2_SPOLI</name>
<feature type="region of interest" description="Disordered" evidence="2">
    <location>
        <begin position="438"/>
        <end position="461"/>
    </location>
</feature>
<sequence length="1743" mass="185759">MNLLYTIPQLCTDFVSGRCVQGPYCRFRHKLFTERLSDFVQICQFNNFCTWKYCNCLHITRDEENLFRNQGIIPSELAARYRSMLSVLMHKFSWKYVEQETSLLKMVSAGPPQEPVNYPQQVPMQYFTQTSLPAPSPWTPINSAAYPQPVMTVVDAIQPQYPFPPPPSLPRIASRCDKMNTAVTQASPSIPPSSFFGGTRKRCNEPIRPGTSAQLPTMSVVQTPATVLPPPQSAPLPLTVNRNLSAFTNSSNLEPDDDNKRRKIVQQLPTADSQRSSIMNALRELPKTQPTAQTPPRPQQWARNTMNTTRMCEGSDFVATEVKFDRKPPTITSRRSSVTNMAREILTTPSPKSLTISTTIANETSKGPVLVATEVNTQRKPPTISSRRSSVVSVAREPLRPPSPPPSRQSLTTSTMISNKMSKGSELVATKVNTEWKPPTISSRRSSAISVSREPSTVPSSQLLTTNTMTTEKVSKGSDLVATEVYTQRKPPTINSRRSSVMSAARASLRAPSPPPSQQSLTENTMFSNKMSEGSNLIATEANIQRTPPSISSRKSPVMSAAREPLRAPSPPQSRQSLTGNTMISNKMSKSSNLVATEANIQRTPPTISSSRSSVMSAAREPLRAPPPPSSQQSLTGNTMISNKMSKGSNLVATEANIERTPPTISSHRSSVMSAAREPLRAPSPPPSRQSLTGNTMISNKMNEGSKLVATEANIQRIPPTISSSRSSVMNAARVPLRAPPPPSSQQSLTGNTMISNKISKGSDLVTTEANIQRTPPAISSRRSSIMSVARETLRAPSPSPSPQTLKTNTVISNKMSKGSDSVATKVNSESKPPIISLPRSSAMSVPREPPTVPSSPSLTTNTITTKKVSKGSDLVTTAVKTNQKPPIISARRSSVMSEARDLPTAPSPPPSPQTLTTSNMIFNKMSKGSDLVATKVNTEWKPPIISSRRSSAISVPREPPRAPSPPPSSQTLTAQTISNQMSIDSDLLVTELKSLTIASPKSPVMSIARASPFTSPQVAPPLPPPPPPPLPPPSSSQSLMTTSNSTDPNFIATEIKTEPKSPTTTSPRSPAMSVARASPLISPQVAPPLPPPPPPPLPPPSSPQMTTSNSTDPSFIATEIKTEPKSPTTTSPRSPAMSVTRASPLTSPQVAPPLPPPPPPPLPPPSSPQSLMTTSDTTDPSFIATEIKTEPKSPTTDSPMSPAMSVARASPLTLPQVAPPLPPPPPPPLPPPSSPQSLMTTSNTTDPSFIATEIKTEPKSPTTDSPRSPAMSVARASPLTSQQVAPPLPPPSPPPLPPPSSPQSLVATSNSYDPSFVGTEVKTEPKSPTPAAPSSPAMNVAGVLLLTSPQAAPPLPPPPPSSLPPPSSPQTMVTTSNSSDSNFIGIEVKTEPKSPTAAAPSSPAMNIAGVSPLASSQVAPSPPLPPPLPPPLSPQSLMTTSNSSDLSFVGTEIKTEPKSPTTDSPRSPGMSVARVSPLTSSQVAPPLPPPPPPPLPPPSSPQSLMATSNSSDSSFVGTEIKTEPKSPTKASPRGPAISVTRALLLAIKRKIEEEPMSSTTDAQMSSEIVASKRFKIGSISEESLTAAIGNEANISQTLDNYRLLTSETSTSPEIVASIPMETSMDVASHMESPTPQSVPPLTLTPVPFHSPWPDIPWETIQQILSQKPPPPPPQSENVSEISTDCKNGDKCGDRCTIEKFLLYDTVVHQTSLLRGLAQSFQKEPYALEMFGAKTYRTLLAYI</sequence>
<reference evidence="4" key="1">
    <citation type="submission" date="2022-02" db="EMBL/GenBank/DDBJ databases">
        <authorList>
            <person name="King R."/>
        </authorList>
    </citation>
    <scope>NUCLEOTIDE SEQUENCE</scope>
</reference>
<proteinExistence type="predicted"/>
<feature type="region of interest" description="Disordered" evidence="2">
    <location>
        <begin position="1013"/>
        <end position="1535"/>
    </location>
</feature>
<feature type="compositionally biased region" description="Pro residues" evidence="2">
    <location>
        <begin position="1086"/>
        <end position="1103"/>
    </location>
</feature>
<feature type="compositionally biased region" description="Pro residues" evidence="2">
    <location>
        <begin position="1218"/>
        <end position="1235"/>
    </location>
</feature>
<keyword evidence="5" id="KW-1185">Reference proteome</keyword>
<feature type="compositionally biased region" description="Pro residues" evidence="2">
    <location>
        <begin position="1019"/>
        <end position="1035"/>
    </location>
</feature>
<feature type="compositionally biased region" description="Polar residues" evidence="2">
    <location>
        <begin position="546"/>
        <end position="555"/>
    </location>
</feature>
<evidence type="ECO:0000259" key="3">
    <source>
        <dbReference type="PROSITE" id="PS50103"/>
    </source>
</evidence>
<feature type="compositionally biased region" description="Low complexity" evidence="2">
    <location>
        <begin position="385"/>
        <end position="396"/>
    </location>
</feature>
<feature type="compositionally biased region" description="Low complexity" evidence="2">
    <location>
        <begin position="1126"/>
        <end position="1150"/>
    </location>
</feature>
<feature type="compositionally biased region" description="Low complexity" evidence="2">
    <location>
        <begin position="1061"/>
        <end position="1074"/>
    </location>
</feature>
<feature type="region of interest" description="Disordered" evidence="2">
    <location>
        <begin position="546"/>
        <end position="580"/>
    </location>
</feature>
<evidence type="ECO:0000256" key="2">
    <source>
        <dbReference type="SAM" id="MobiDB-lite"/>
    </source>
</evidence>
<dbReference type="PANTHER" id="PTHR45691:SF6">
    <property type="entry name" value="PROTEIN DIAPHANOUS"/>
    <property type="match status" value="1"/>
</dbReference>
<feature type="compositionally biased region" description="Polar residues" evidence="2">
    <location>
        <begin position="816"/>
        <end position="831"/>
    </location>
</feature>
<dbReference type="InterPro" id="IPR000571">
    <property type="entry name" value="Znf_CCCH"/>
</dbReference>
<feature type="compositionally biased region" description="Low complexity" evidence="2">
    <location>
        <begin position="948"/>
        <end position="957"/>
    </location>
</feature>
<gene>
    <name evidence="4" type="ORF">SPLIT_LOCUS2603</name>
</gene>
<feature type="compositionally biased region" description="Polar residues" evidence="2">
    <location>
        <begin position="1373"/>
        <end position="1383"/>
    </location>
</feature>
<evidence type="ECO:0000313" key="5">
    <source>
        <dbReference type="Proteomes" id="UP001153321"/>
    </source>
</evidence>
<keyword evidence="1" id="KW-0479">Metal-binding</keyword>
<feature type="compositionally biased region" description="Pro residues" evidence="2">
    <location>
        <begin position="1151"/>
        <end position="1168"/>
    </location>
</feature>
<feature type="region of interest" description="Disordered" evidence="2">
    <location>
        <begin position="894"/>
        <end position="916"/>
    </location>
</feature>
<accession>A0A9P0HZF2</accession>
<dbReference type="GO" id="GO:0008270">
    <property type="term" value="F:zinc ion binding"/>
    <property type="evidence" value="ECO:0007669"/>
    <property type="project" value="UniProtKB-KW"/>
</dbReference>
<dbReference type="PANTHER" id="PTHR45691">
    <property type="entry name" value="PROTEIN DIAPHANOUS"/>
    <property type="match status" value="1"/>
</dbReference>
<feature type="compositionally biased region" description="Low complexity" evidence="2">
    <location>
        <begin position="441"/>
        <end position="453"/>
    </location>
</feature>
<dbReference type="GO" id="GO:0005884">
    <property type="term" value="C:actin filament"/>
    <property type="evidence" value="ECO:0007669"/>
    <property type="project" value="TreeGrafter"/>
</dbReference>
<feature type="compositionally biased region" description="Pro residues" evidence="2">
    <location>
        <begin position="1421"/>
        <end position="1434"/>
    </location>
</feature>
<feature type="compositionally biased region" description="Low complexity" evidence="2">
    <location>
        <begin position="1394"/>
        <end position="1420"/>
    </location>
</feature>
<dbReference type="GO" id="GO:0030041">
    <property type="term" value="P:actin filament polymerization"/>
    <property type="evidence" value="ECO:0007669"/>
    <property type="project" value="TreeGrafter"/>
</dbReference>
<feature type="compositionally biased region" description="Polar residues" evidence="2">
    <location>
        <begin position="1237"/>
        <end position="1248"/>
    </location>
</feature>
<feature type="zinc finger region" description="C3H1-type" evidence="1">
    <location>
        <begin position="5"/>
        <end position="32"/>
    </location>
</feature>
<keyword evidence="1" id="KW-0863">Zinc-finger</keyword>
<protein>
    <recommendedName>
        <fullName evidence="3">C3H1-type domain-containing protein</fullName>
    </recommendedName>
</protein>
<feature type="compositionally biased region" description="Polar residues" evidence="2">
    <location>
        <begin position="1105"/>
        <end position="1114"/>
    </location>
</feature>
<feature type="region of interest" description="Disordered" evidence="2">
    <location>
        <begin position="948"/>
        <end position="973"/>
    </location>
</feature>
<keyword evidence="1" id="KW-0862">Zinc</keyword>
<dbReference type="PROSITE" id="PS50103">
    <property type="entry name" value="ZF_C3H1"/>
    <property type="match status" value="1"/>
</dbReference>
<evidence type="ECO:0000313" key="4">
    <source>
        <dbReference type="EMBL" id="CAH1637242.1"/>
    </source>
</evidence>
<feature type="region of interest" description="Disordered" evidence="2">
    <location>
        <begin position="816"/>
        <end position="862"/>
    </location>
</feature>
<feature type="compositionally biased region" description="Low complexity" evidence="2">
    <location>
        <begin position="609"/>
        <end position="620"/>
    </location>
</feature>
<feature type="region of interest" description="Disordered" evidence="2">
    <location>
        <begin position="603"/>
        <end position="638"/>
    </location>
</feature>
<dbReference type="Proteomes" id="UP001153321">
    <property type="component" value="Chromosome 15"/>
</dbReference>
<dbReference type="EMBL" id="LR824546">
    <property type="protein sequence ID" value="CAH1637242.1"/>
    <property type="molecule type" value="Genomic_DNA"/>
</dbReference>
<organism evidence="4 5">
    <name type="scientific">Spodoptera littoralis</name>
    <name type="common">Egyptian cotton leafworm</name>
    <dbReference type="NCBI Taxonomy" id="7109"/>
    <lineage>
        <taxon>Eukaryota</taxon>
        <taxon>Metazoa</taxon>
        <taxon>Ecdysozoa</taxon>
        <taxon>Arthropoda</taxon>
        <taxon>Hexapoda</taxon>
        <taxon>Insecta</taxon>
        <taxon>Pterygota</taxon>
        <taxon>Neoptera</taxon>
        <taxon>Endopterygota</taxon>
        <taxon>Lepidoptera</taxon>
        <taxon>Glossata</taxon>
        <taxon>Ditrysia</taxon>
        <taxon>Noctuoidea</taxon>
        <taxon>Noctuidae</taxon>
        <taxon>Amphipyrinae</taxon>
        <taxon>Spodoptera</taxon>
    </lineage>
</organism>
<feature type="compositionally biased region" description="Pro residues" evidence="2">
    <location>
        <begin position="1352"/>
        <end position="1369"/>
    </location>
</feature>
<feature type="compositionally biased region" description="Pro residues" evidence="2">
    <location>
        <begin position="1287"/>
        <end position="1302"/>
    </location>
</feature>
<feature type="region of interest" description="Disordered" evidence="2">
    <location>
        <begin position="378"/>
        <end position="413"/>
    </location>
</feature>
<feature type="compositionally biased region" description="Polar residues" evidence="2">
    <location>
        <begin position="1304"/>
        <end position="1314"/>
    </location>
</feature>